<reference evidence="3 4" key="1">
    <citation type="submission" date="2018-03" db="EMBL/GenBank/DDBJ databases">
        <title>Draft Genome Sequences of the Obligatory Marine Myxobacteria Enhygromyxa salina SWB005.</title>
        <authorList>
            <person name="Poehlein A."/>
            <person name="Moghaddam J.A."/>
            <person name="Harms H."/>
            <person name="Alanjari M."/>
            <person name="Koenig G.M."/>
            <person name="Daniel R."/>
            <person name="Schaeberle T.F."/>
        </authorList>
    </citation>
    <scope>NUCLEOTIDE SEQUENCE [LARGE SCALE GENOMIC DNA]</scope>
    <source>
        <strain evidence="3 4">SWB005</strain>
    </source>
</reference>
<gene>
    <name evidence="3" type="ORF">ENSA5_61690</name>
</gene>
<dbReference type="OrthoDB" id="9802228at2"/>
<dbReference type="RefSeq" id="WP_106395351.1">
    <property type="nucleotide sequence ID" value="NZ_PVNK01000269.1"/>
</dbReference>
<accession>A0A2S9XD06</accession>
<sequence length="74" mass="8171">MSLDPGQSHRALIARDTRLDGLLFVGVESPGIDRRPVCPARTPARGRCLFFARAAAAGPWRAWRAWRAHAAIHL</sequence>
<proteinExistence type="predicted"/>
<dbReference type="GO" id="GO:0008270">
    <property type="term" value="F:zinc ion binding"/>
    <property type="evidence" value="ECO:0007669"/>
    <property type="project" value="InterPro"/>
</dbReference>
<dbReference type="GO" id="GO:0008168">
    <property type="term" value="F:methyltransferase activity"/>
    <property type="evidence" value="ECO:0007669"/>
    <property type="project" value="InterPro"/>
</dbReference>
<organism evidence="3 4">
    <name type="scientific">Enhygromyxa salina</name>
    <dbReference type="NCBI Taxonomy" id="215803"/>
    <lineage>
        <taxon>Bacteria</taxon>
        <taxon>Pseudomonadati</taxon>
        <taxon>Myxococcota</taxon>
        <taxon>Polyangia</taxon>
        <taxon>Nannocystales</taxon>
        <taxon>Nannocystaceae</taxon>
        <taxon>Enhygromyxa</taxon>
    </lineage>
</organism>
<keyword evidence="4" id="KW-1185">Reference proteome</keyword>
<dbReference type="Proteomes" id="UP000237968">
    <property type="component" value="Unassembled WGS sequence"/>
</dbReference>
<evidence type="ECO:0000259" key="2">
    <source>
        <dbReference type="Pfam" id="PF02805"/>
    </source>
</evidence>
<dbReference type="GO" id="GO:0006355">
    <property type="term" value="P:regulation of DNA-templated transcription"/>
    <property type="evidence" value="ECO:0007669"/>
    <property type="project" value="InterPro"/>
</dbReference>
<dbReference type="GO" id="GO:0003677">
    <property type="term" value="F:DNA binding"/>
    <property type="evidence" value="ECO:0007669"/>
    <property type="project" value="InterPro"/>
</dbReference>
<keyword evidence="1" id="KW-0010">Activator</keyword>
<dbReference type="Gene3D" id="3.40.10.10">
    <property type="entry name" value="DNA Methylphosphotriester Repair Domain"/>
    <property type="match status" value="1"/>
</dbReference>
<evidence type="ECO:0000313" key="3">
    <source>
        <dbReference type="EMBL" id="PRP90735.1"/>
    </source>
</evidence>
<comment type="caution">
    <text evidence="3">The sequence shown here is derived from an EMBL/GenBank/DDBJ whole genome shotgun (WGS) entry which is preliminary data.</text>
</comment>
<evidence type="ECO:0000313" key="4">
    <source>
        <dbReference type="Proteomes" id="UP000237968"/>
    </source>
</evidence>
<dbReference type="SUPFAM" id="SSF57884">
    <property type="entry name" value="Ada DNA repair protein, N-terminal domain (N-Ada 10)"/>
    <property type="match status" value="1"/>
</dbReference>
<name>A0A2S9XD06_9BACT</name>
<dbReference type="GO" id="GO:0006281">
    <property type="term" value="P:DNA repair"/>
    <property type="evidence" value="ECO:0007669"/>
    <property type="project" value="InterPro"/>
</dbReference>
<feature type="domain" description="Ada DNA repair metal-binding" evidence="2">
    <location>
        <begin position="9"/>
        <end position="57"/>
    </location>
</feature>
<dbReference type="InterPro" id="IPR004026">
    <property type="entry name" value="Ada_DNA_repair_Zn-bd"/>
</dbReference>
<dbReference type="Pfam" id="PF02805">
    <property type="entry name" value="Ada_Zn_binding"/>
    <property type="match status" value="1"/>
</dbReference>
<evidence type="ECO:0000256" key="1">
    <source>
        <dbReference type="ARBA" id="ARBA00023159"/>
    </source>
</evidence>
<protein>
    <submittedName>
        <fullName evidence="3">Metal binding domain of Ada</fullName>
    </submittedName>
</protein>
<dbReference type="AlphaFoldDB" id="A0A2S9XD06"/>
<dbReference type="EMBL" id="PVNK01000269">
    <property type="protein sequence ID" value="PRP90735.1"/>
    <property type="molecule type" value="Genomic_DNA"/>
</dbReference>
<dbReference type="InterPro" id="IPR035451">
    <property type="entry name" value="Ada-like_dom_sf"/>
</dbReference>